<evidence type="ECO:0000313" key="3">
    <source>
        <dbReference type="Proteomes" id="UP001056937"/>
    </source>
</evidence>
<dbReference type="Proteomes" id="UP001056937">
    <property type="component" value="Chromosome 1"/>
</dbReference>
<reference evidence="2" key="1">
    <citation type="journal article" date="2022" name="Toxins">
        <title>Genomic Analysis of Sphingopyxis sp. USTB-05 for Biodegrading Cyanobacterial Hepatotoxins.</title>
        <authorList>
            <person name="Liu C."/>
            <person name="Xu Q."/>
            <person name="Zhao Z."/>
            <person name="Zhang H."/>
            <person name="Liu X."/>
            <person name="Yin C."/>
            <person name="Liu Y."/>
            <person name="Yan H."/>
        </authorList>
    </citation>
    <scope>NUCLEOTIDE SEQUENCE</scope>
    <source>
        <strain evidence="2">NBD5</strain>
    </source>
</reference>
<proteinExistence type="predicted"/>
<dbReference type="EMBL" id="CP084930">
    <property type="protein sequence ID" value="USI73782.1"/>
    <property type="molecule type" value="Genomic_DNA"/>
</dbReference>
<protein>
    <submittedName>
        <fullName evidence="2">Uncharacterized protein</fullName>
    </submittedName>
</protein>
<feature type="region of interest" description="Disordered" evidence="1">
    <location>
        <begin position="1"/>
        <end position="122"/>
    </location>
</feature>
<gene>
    <name evidence="2" type="ORF">LHA26_04755</name>
</gene>
<keyword evidence="3" id="KW-1185">Reference proteome</keyword>
<evidence type="ECO:0000313" key="2">
    <source>
        <dbReference type="EMBL" id="USI73782.1"/>
    </source>
</evidence>
<accession>A0ABY4X9Y5</accession>
<organism evidence="2 3">
    <name type="scientific">Sphingomonas morindae</name>
    <dbReference type="NCBI Taxonomy" id="1541170"/>
    <lineage>
        <taxon>Bacteria</taxon>
        <taxon>Pseudomonadati</taxon>
        <taxon>Pseudomonadota</taxon>
        <taxon>Alphaproteobacteria</taxon>
        <taxon>Sphingomonadales</taxon>
        <taxon>Sphingomonadaceae</taxon>
        <taxon>Sphingomonas</taxon>
    </lineage>
</organism>
<feature type="compositionally biased region" description="Basic and acidic residues" evidence="1">
    <location>
        <begin position="56"/>
        <end position="81"/>
    </location>
</feature>
<feature type="compositionally biased region" description="Low complexity" evidence="1">
    <location>
        <begin position="13"/>
        <end position="27"/>
    </location>
</feature>
<feature type="compositionally biased region" description="Basic and acidic residues" evidence="1">
    <location>
        <begin position="1"/>
        <end position="12"/>
    </location>
</feature>
<evidence type="ECO:0000256" key="1">
    <source>
        <dbReference type="SAM" id="MobiDB-lite"/>
    </source>
</evidence>
<sequence length="122" mass="12717">MTEKTDYAERHQGGTAAVSTAAAGGMTPATRPPRERAADDVPLAEGAVRSGAYDDQSGRSPEEAREDPQETRAPLDSRAHFGGDGARYEAPPEGAARDAAREARTNATTPGDIGHDPTATSR</sequence>
<name>A0ABY4X9Y5_9SPHN</name>
<feature type="compositionally biased region" description="Basic and acidic residues" evidence="1">
    <location>
        <begin position="95"/>
        <end position="104"/>
    </location>
</feature>
<dbReference type="RefSeq" id="WP_252167588.1">
    <property type="nucleotide sequence ID" value="NZ_CP084930.1"/>
</dbReference>